<dbReference type="InterPro" id="IPR000845">
    <property type="entry name" value="Nucleoside_phosphorylase_d"/>
</dbReference>
<dbReference type="EMBL" id="BOMH01000005">
    <property type="protein sequence ID" value="GID62878.1"/>
    <property type="molecule type" value="Genomic_DNA"/>
</dbReference>
<dbReference type="GO" id="GO:0008782">
    <property type="term" value="F:adenosylhomocysteine nucleosidase activity"/>
    <property type="evidence" value="ECO:0007669"/>
    <property type="project" value="TreeGrafter"/>
</dbReference>
<evidence type="ECO:0000259" key="1">
    <source>
        <dbReference type="Pfam" id="PF01048"/>
    </source>
</evidence>
<gene>
    <name evidence="2" type="ORF">Acy02nite_07590</name>
</gene>
<dbReference type="AlphaFoldDB" id="A0A919IG73"/>
<accession>A0A919IG73</accession>
<dbReference type="InterPro" id="IPR035994">
    <property type="entry name" value="Nucleoside_phosphorylase_sf"/>
</dbReference>
<dbReference type="GO" id="GO:0009116">
    <property type="term" value="P:nucleoside metabolic process"/>
    <property type="evidence" value="ECO:0007669"/>
    <property type="project" value="InterPro"/>
</dbReference>
<dbReference type="Pfam" id="PF01048">
    <property type="entry name" value="PNP_UDP_1"/>
    <property type="match status" value="1"/>
</dbReference>
<comment type="caution">
    <text evidence="2">The sequence shown here is derived from an EMBL/GenBank/DDBJ whole genome shotgun (WGS) entry which is preliminary data.</text>
</comment>
<dbReference type="RefSeq" id="WP_203738358.1">
    <property type="nucleotide sequence ID" value="NZ_BAAAUC010000030.1"/>
</dbReference>
<dbReference type="GO" id="GO:0019284">
    <property type="term" value="P:L-methionine salvage from S-adenosylmethionine"/>
    <property type="evidence" value="ECO:0007669"/>
    <property type="project" value="TreeGrafter"/>
</dbReference>
<dbReference type="Proteomes" id="UP000619479">
    <property type="component" value="Unassembled WGS sequence"/>
</dbReference>
<dbReference type="PANTHER" id="PTHR46832">
    <property type="entry name" value="5'-METHYLTHIOADENOSINE/S-ADENOSYLHOMOCYSTEINE NUCLEOSIDASE"/>
    <property type="match status" value="1"/>
</dbReference>
<dbReference type="GO" id="GO:0008930">
    <property type="term" value="F:methylthioadenosine nucleosidase activity"/>
    <property type="evidence" value="ECO:0007669"/>
    <property type="project" value="TreeGrafter"/>
</dbReference>
<dbReference type="GO" id="GO:0005829">
    <property type="term" value="C:cytosol"/>
    <property type="evidence" value="ECO:0007669"/>
    <property type="project" value="TreeGrafter"/>
</dbReference>
<name>A0A919IG73_9ACTN</name>
<dbReference type="PANTHER" id="PTHR46832:SF1">
    <property type="entry name" value="5'-METHYLTHIOADENOSINE_S-ADENOSYLHOMOCYSTEINE NUCLEOSIDASE"/>
    <property type="match status" value="1"/>
</dbReference>
<dbReference type="Gene3D" id="3.40.50.1580">
    <property type="entry name" value="Nucleoside phosphorylase domain"/>
    <property type="match status" value="1"/>
</dbReference>
<organism evidence="2 3">
    <name type="scientific">Actinoplanes cyaneus</name>
    <dbReference type="NCBI Taxonomy" id="52696"/>
    <lineage>
        <taxon>Bacteria</taxon>
        <taxon>Bacillati</taxon>
        <taxon>Actinomycetota</taxon>
        <taxon>Actinomycetes</taxon>
        <taxon>Micromonosporales</taxon>
        <taxon>Micromonosporaceae</taxon>
        <taxon>Actinoplanes</taxon>
    </lineage>
</organism>
<evidence type="ECO:0000313" key="3">
    <source>
        <dbReference type="Proteomes" id="UP000619479"/>
    </source>
</evidence>
<keyword evidence="3" id="KW-1185">Reference proteome</keyword>
<reference evidence="2" key="1">
    <citation type="submission" date="2021-01" db="EMBL/GenBank/DDBJ databases">
        <title>Whole genome shotgun sequence of Actinoplanes cyaneus NBRC 14990.</title>
        <authorList>
            <person name="Komaki H."/>
            <person name="Tamura T."/>
        </authorList>
    </citation>
    <scope>NUCLEOTIDE SEQUENCE</scope>
    <source>
        <strain evidence="2">NBRC 14990</strain>
    </source>
</reference>
<feature type="domain" description="Nucleoside phosphorylase" evidence="1">
    <location>
        <begin position="10"/>
        <end position="245"/>
    </location>
</feature>
<dbReference type="CDD" id="cd09008">
    <property type="entry name" value="MTAN"/>
    <property type="match status" value="1"/>
</dbReference>
<sequence length="307" mass="32156">MNEHRWKPSPIILLTALDLEYEAVRARLTDIRRTPRVAGTRFEAGSLPGGVGDAIIVLTGMGNHSSAVIAERAISTFEPAAILLVGVAGRLKASLDLGDIVVATHVYGYHGAAARAGGLKSRPRVWDIDHGIEQAAHQLRRQYDRERAARPAADSPQVHFGPIASGEVLHDAPASDPLSWIKEHYEDAIAIEMEAAGFAKAGQLNAVPGAVIRAISDAADGTKAQTDGDYWQDRAIRTAAAFAVTLAADLAVDHASETAAAITDSSGIQVKTRGGSHGAVAGIIHGGVHNSHLGSAAARRAEEPGQP</sequence>
<evidence type="ECO:0000313" key="2">
    <source>
        <dbReference type="EMBL" id="GID62878.1"/>
    </source>
</evidence>
<dbReference type="SUPFAM" id="SSF53167">
    <property type="entry name" value="Purine and uridine phosphorylases"/>
    <property type="match status" value="1"/>
</dbReference>
<protein>
    <submittedName>
        <fullName evidence="2">Purine phosphorylase</fullName>
    </submittedName>
</protein>
<proteinExistence type="predicted"/>